<reference evidence="1 2" key="1">
    <citation type="submission" date="2019-05" db="EMBL/GenBank/DDBJ databases">
        <title>Emergence of the Ug99 lineage of the wheat stem rust pathogen through somatic hybridization.</title>
        <authorList>
            <person name="Li F."/>
            <person name="Upadhyaya N.M."/>
            <person name="Sperschneider J."/>
            <person name="Matny O."/>
            <person name="Nguyen-Phuc H."/>
            <person name="Mago R."/>
            <person name="Raley C."/>
            <person name="Miller M.E."/>
            <person name="Silverstein K.A.T."/>
            <person name="Henningsen E."/>
            <person name="Hirsch C.D."/>
            <person name="Visser B."/>
            <person name="Pretorius Z.A."/>
            <person name="Steffenson B.J."/>
            <person name="Schwessinger B."/>
            <person name="Dodds P.N."/>
            <person name="Figueroa M."/>
        </authorList>
    </citation>
    <scope>NUCLEOTIDE SEQUENCE [LARGE SCALE GENOMIC DNA]</scope>
    <source>
        <strain evidence="1 2">Ug99</strain>
    </source>
</reference>
<gene>
    <name evidence="1" type="ORF">PGTUg99_002691</name>
</gene>
<accession>A0A5B0NQ89</accession>
<organism evidence="1 2">
    <name type="scientific">Puccinia graminis f. sp. tritici</name>
    <dbReference type="NCBI Taxonomy" id="56615"/>
    <lineage>
        <taxon>Eukaryota</taxon>
        <taxon>Fungi</taxon>
        <taxon>Dikarya</taxon>
        <taxon>Basidiomycota</taxon>
        <taxon>Pucciniomycotina</taxon>
        <taxon>Pucciniomycetes</taxon>
        <taxon>Pucciniales</taxon>
        <taxon>Pucciniaceae</taxon>
        <taxon>Puccinia</taxon>
    </lineage>
</organism>
<comment type="caution">
    <text evidence="1">The sequence shown here is derived from an EMBL/GenBank/DDBJ whole genome shotgun (WGS) entry which is preliminary data.</text>
</comment>
<dbReference type="Proteomes" id="UP000325313">
    <property type="component" value="Unassembled WGS sequence"/>
</dbReference>
<sequence length="162" mass="18605">MAFDTDRSIVHVEFQLLNLGEGHHSRFCFEDCRYKCTINRSRDRLLIMRSSAAPIVCPGEFLPSTFSFVTNSSILSIAAGSYLFYRHRADFCGVDIFDVEYVFQNFFPCKRYLNLAVFDGKKLDFSDEFFENVTIVDSLSATAFIEEVFGIKSEYFPCGRSI</sequence>
<protein>
    <submittedName>
        <fullName evidence="1">Uncharacterized protein</fullName>
    </submittedName>
</protein>
<proteinExistence type="predicted"/>
<dbReference type="EMBL" id="VDEP01000399">
    <property type="protein sequence ID" value="KAA1090270.1"/>
    <property type="molecule type" value="Genomic_DNA"/>
</dbReference>
<name>A0A5B0NQ89_PUCGR</name>
<evidence type="ECO:0000313" key="1">
    <source>
        <dbReference type="EMBL" id="KAA1090270.1"/>
    </source>
</evidence>
<dbReference type="AlphaFoldDB" id="A0A5B0NQ89"/>
<evidence type="ECO:0000313" key="2">
    <source>
        <dbReference type="Proteomes" id="UP000325313"/>
    </source>
</evidence>